<dbReference type="Proteomes" id="UP001272515">
    <property type="component" value="Unassembled WGS sequence"/>
</dbReference>
<dbReference type="GO" id="GO:0000428">
    <property type="term" value="C:DNA-directed RNA polymerase complex"/>
    <property type="evidence" value="ECO:0007669"/>
    <property type="project" value="UniProtKB-KW"/>
</dbReference>
<sequence length="70" mass="7920">MMVKPPLKKLEEHVDSKYTLVTLAAKRARELTDGNACLADERPTEKPVSLAFYEIAEDKIGFKRTKEGIK</sequence>
<comment type="subunit">
    <text evidence="10">The RNAP catalytic core consists of 2 alpha, 1 beta, 1 beta' and 1 omega subunit. When a sigma factor is associated with the core the holoenzyme is formed, which can initiate transcription.</text>
</comment>
<keyword evidence="12" id="KW-1185">Reference proteome</keyword>
<dbReference type="EC" id="2.7.7.6" evidence="2 10"/>
<evidence type="ECO:0000256" key="10">
    <source>
        <dbReference type="HAMAP-Rule" id="MF_00366"/>
    </source>
</evidence>
<evidence type="ECO:0000256" key="9">
    <source>
        <dbReference type="ARBA" id="ARBA00048552"/>
    </source>
</evidence>
<keyword evidence="7 10" id="KW-0804">Transcription</keyword>
<evidence type="ECO:0000256" key="8">
    <source>
        <dbReference type="ARBA" id="ARBA00029924"/>
    </source>
</evidence>
<protein>
    <recommendedName>
        <fullName evidence="3 10">DNA-directed RNA polymerase subunit omega</fullName>
        <shortName evidence="10">RNAP omega subunit</shortName>
        <ecNumber evidence="2 10">2.7.7.6</ecNumber>
    </recommendedName>
    <alternativeName>
        <fullName evidence="10">RNA polymerase omega subunit</fullName>
    </alternativeName>
    <alternativeName>
        <fullName evidence="8 10">Transcriptase subunit omega</fullName>
    </alternativeName>
</protein>
<evidence type="ECO:0000313" key="11">
    <source>
        <dbReference type="EMBL" id="MDV5088443.1"/>
    </source>
</evidence>
<comment type="caution">
    <text evidence="11">The sequence shown here is derived from an EMBL/GenBank/DDBJ whole genome shotgun (WGS) entry which is preliminary data.</text>
</comment>
<dbReference type="Pfam" id="PF01192">
    <property type="entry name" value="RNA_pol_Rpb6"/>
    <property type="match status" value="1"/>
</dbReference>
<comment type="similarity">
    <text evidence="1 10">Belongs to the RNA polymerase subunit omega family.</text>
</comment>
<evidence type="ECO:0000313" key="12">
    <source>
        <dbReference type="Proteomes" id="UP001272515"/>
    </source>
</evidence>
<accession>A0ABU3Z947</accession>
<dbReference type="PANTHER" id="PTHR34476">
    <property type="entry name" value="DNA-DIRECTED RNA POLYMERASE SUBUNIT OMEGA"/>
    <property type="match status" value="1"/>
</dbReference>
<evidence type="ECO:0000256" key="5">
    <source>
        <dbReference type="ARBA" id="ARBA00022679"/>
    </source>
</evidence>
<reference evidence="11 12" key="1">
    <citation type="submission" date="2023-10" db="EMBL/GenBank/DDBJ databases">
        <title>Veillonella sp. nov., isolated from a pig farm feces dump.</title>
        <authorList>
            <person name="Chang Y.-H."/>
        </authorList>
    </citation>
    <scope>NUCLEOTIDE SEQUENCE [LARGE SCALE GENOMIC DNA]</scope>
    <source>
        <strain evidence="11 12">YH-vei2233</strain>
    </source>
</reference>
<dbReference type="RefSeq" id="WP_295187996.1">
    <property type="nucleotide sequence ID" value="NZ_JAWJZA010000003.1"/>
</dbReference>
<gene>
    <name evidence="10 11" type="primary">rpoZ</name>
    <name evidence="11" type="ORF">RVY80_06245</name>
</gene>
<keyword evidence="6 10" id="KW-0548">Nucleotidyltransferase</keyword>
<keyword evidence="5 10" id="KW-0808">Transferase</keyword>
<evidence type="ECO:0000256" key="4">
    <source>
        <dbReference type="ARBA" id="ARBA00022478"/>
    </source>
</evidence>
<dbReference type="InterPro" id="IPR006110">
    <property type="entry name" value="Pol_omega/Rpo6/RPB6"/>
</dbReference>
<dbReference type="EMBL" id="JAWJZB010000006">
    <property type="protein sequence ID" value="MDV5088443.1"/>
    <property type="molecule type" value="Genomic_DNA"/>
</dbReference>
<evidence type="ECO:0000256" key="6">
    <source>
        <dbReference type="ARBA" id="ARBA00022695"/>
    </source>
</evidence>
<dbReference type="InterPro" id="IPR036161">
    <property type="entry name" value="RPB6/omega-like_sf"/>
</dbReference>
<dbReference type="SUPFAM" id="SSF63562">
    <property type="entry name" value="RPB6/omega subunit-like"/>
    <property type="match status" value="1"/>
</dbReference>
<organism evidence="11 12">
    <name type="scientific">Veillonella absiana</name>
    <dbReference type="NCBI Taxonomy" id="3079305"/>
    <lineage>
        <taxon>Bacteria</taxon>
        <taxon>Bacillati</taxon>
        <taxon>Bacillota</taxon>
        <taxon>Negativicutes</taxon>
        <taxon>Veillonellales</taxon>
        <taxon>Veillonellaceae</taxon>
        <taxon>Veillonella</taxon>
    </lineage>
</organism>
<evidence type="ECO:0000256" key="2">
    <source>
        <dbReference type="ARBA" id="ARBA00012418"/>
    </source>
</evidence>
<evidence type="ECO:0000256" key="7">
    <source>
        <dbReference type="ARBA" id="ARBA00023163"/>
    </source>
</evidence>
<keyword evidence="4 10" id="KW-0240">DNA-directed RNA polymerase</keyword>
<dbReference type="NCBIfam" id="TIGR00690">
    <property type="entry name" value="rpoZ"/>
    <property type="match status" value="1"/>
</dbReference>
<proteinExistence type="inferred from homology"/>
<name>A0ABU3Z947_9FIRM</name>
<dbReference type="GO" id="GO:0003899">
    <property type="term" value="F:DNA-directed RNA polymerase activity"/>
    <property type="evidence" value="ECO:0007669"/>
    <property type="project" value="UniProtKB-EC"/>
</dbReference>
<evidence type="ECO:0000256" key="1">
    <source>
        <dbReference type="ARBA" id="ARBA00006711"/>
    </source>
</evidence>
<dbReference type="SMART" id="SM01409">
    <property type="entry name" value="RNA_pol_Rpb6"/>
    <property type="match status" value="1"/>
</dbReference>
<comment type="catalytic activity">
    <reaction evidence="9 10">
        <text>RNA(n) + a ribonucleoside 5'-triphosphate = RNA(n+1) + diphosphate</text>
        <dbReference type="Rhea" id="RHEA:21248"/>
        <dbReference type="Rhea" id="RHEA-COMP:14527"/>
        <dbReference type="Rhea" id="RHEA-COMP:17342"/>
        <dbReference type="ChEBI" id="CHEBI:33019"/>
        <dbReference type="ChEBI" id="CHEBI:61557"/>
        <dbReference type="ChEBI" id="CHEBI:140395"/>
        <dbReference type="EC" id="2.7.7.6"/>
    </reaction>
</comment>
<comment type="function">
    <text evidence="10">Promotes RNA polymerase assembly. Latches the N- and C-terminal regions of the beta' subunit thereby facilitating its interaction with the beta and alpha subunits.</text>
</comment>
<evidence type="ECO:0000256" key="3">
    <source>
        <dbReference type="ARBA" id="ARBA00013725"/>
    </source>
</evidence>
<dbReference type="HAMAP" id="MF_00366">
    <property type="entry name" value="RNApol_bact_RpoZ"/>
    <property type="match status" value="1"/>
</dbReference>
<dbReference type="PANTHER" id="PTHR34476:SF1">
    <property type="entry name" value="DNA-DIRECTED RNA POLYMERASE SUBUNIT OMEGA"/>
    <property type="match status" value="1"/>
</dbReference>
<dbReference type="InterPro" id="IPR003716">
    <property type="entry name" value="DNA-dir_RNA_pol_omega"/>
</dbReference>
<dbReference type="Gene3D" id="3.90.940.10">
    <property type="match status" value="1"/>
</dbReference>